<evidence type="ECO:0000256" key="5">
    <source>
        <dbReference type="PIRNR" id="PIRNR038994"/>
    </source>
</evidence>
<evidence type="ECO:0000313" key="11">
    <source>
        <dbReference type="Proteomes" id="UP000008461"/>
    </source>
</evidence>
<evidence type="ECO:0000256" key="3">
    <source>
        <dbReference type="ARBA" id="ARBA00022801"/>
    </source>
</evidence>
<dbReference type="OrthoDB" id="9776488at2"/>
<dbReference type="EMBL" id="CP002691">
    <property type="protein sequence ID" value="AEE50484.1"/>
    <property type="molecule type" value="Genomic_DNA"/>
</dbReference>
<evidence type="ECO:0000256" key="2">
    <source>
        <dbReference type="ARBA" id="ARBA00022723"/>
    </source>
</evidence>
<dbReference type="RefSeq" id="WP_013765032.1">
    <property type="nucleotide sequence ID" value="NC_015510.1"/>
</dbReference>
<dbReference type="GO" id="GO:0006046">
    <property type="term" value="P:N-acetylglucosamine catabolic process"/>
    <property type="evidence" value="ECO:0007669"/>
    <property type="project" value="TreeGrafter"/>
</dbReference>
<dbReference type="EC" id="3.5.1.25" evidence="10"/>
<evidence type="ECO:0000313" key="10">
    <source>
        <dbReference type="EMBL" id="AEE50484.1"/>
    </source>
</evidence>
<dbReference type="InterPro" id="IPR032466">
    <property type="entry name" value="Metal_Hydrolase"/>
</dbReference>
<dbReference type="GO" id="GO:0008448">
    <property type="term" value="F:N-acetylglucosamine-6-phosphate deacetylase activity"/>
    <property type="evidence" value="ECO:0007669"/>
    <property type="project" value="UniProtKB-EC"/>
</dbReference>
<comment type="similarity">
    <text evidence="1 5">Belongs to the metallo-dependent hydrolases superfamily. NagA family.</text>
</comment>
<evidence type="ECO:0000256" key="8">
    <source>
        <dbReference type="PIRSR" id="PIRSR038994-3"/>
    </source>
</evidence>
<comment type="cofactor">
    <cofactor evidence="8">
        <name>a divalent metal cation</name>
        <dbReference type="ChEBI" id="CHEBI:60240"/>
    </cofactor>
    <text evidence="8">Binds 1 divalent metal cation per subunit.</text>
</comment>
<dbReference type="STRING" id="760192.Halhy_2615"/>
<dbReference type="SUPFAM" id="SSF51338">
    <property type="entry name" value="Composite domain of metallo-dependent hydrolases"/>
    <property type="match status" value="1"/>
</dbReference>
<evidence type="ECO:0000256" key="4">
    <source>
        <dbReference type="ARBA" id="ARBA00023277"/>
    </source>
</evidence>
<feature type="binding site" evidence="7">
    <location>
        <position position="257"/>
    </location>
    <ligand>
        <name>substrate</name>
    </ligand>
</feature>
<reference evidence="10 11" key="1">
    <citation type="journal article" date="2011" name="Stand. Genomic Sci.">
        <title>Complete genome sequence of Haliscomenobacter hydrossis type strain (O).</title>
        <authorList>
            <consortium name="US DOE Joint Genome Institute (JGI-PGF)"/>
            <person name="Daligault H."/>
            <person name="Lapidus A."/>
            <person name="Zeytun A."/>
            <person name="Nolan M."/>
            <person name="Lucas S."/>
            <person name="Del Rio T.G."/>
            <person name="Tice H."/>
            <person name="Cheng J.F."/>
            <person name="Tapia R."/>
            <person name="Han C."/>
            <person name="Goodwin L."/>
            <person name="Pitluck S."/>
            <person name="Liolios K."/>
            <person name="Pagani I."/>
            <person name="Ivanova N."/>
            <person name="Huntemann M."/>
            <person name="Mavromatis K."/>
            <person name="Mikhailova N."/>
            <person name="Pati A."/>
            <person name="Chen A."/>
            <person name="Palaniappan K."/>
            <person name="Land M."/>
            <person name="Hauser L."/>
            <person name="Brambilla E.M."/>
            <person name="Rohde M."/>
            <person name="Verbarg S."/>
            <person name="Goker M."/>
            <person name="Bristow J."/>
            <person name="Eisen J.A."/>
            <person name="Markowitz V."/>
            <person name="Hugenholtz P."/>
            <person name="Kyrpides N.C."/>
            <person name="Klenk H.P."/>
            <person name="Woyke T."/>
        </authorList>
    </citation>
    <scope>NUCLEOTIDE SEQUENCE [LARGE SCALE GENOMIC DNA]</scope>
    <source>
        <strain evidence="11">ATCC 27775 / DSM 1100 / LMG 10767 / O</strain>
    </source>
</reference>
<dbReference type="InterPro" id="IPR003764">
    <property type="entry name" value="GlcNAc_6-P_deAcase"/>
</dbReference>
<evidence type="ECO:0000256" key="1">
    <source>
        <dbReference type="ARBA" id="ARBA00010716"/>
    </source>
</evidence>
<accession>F4KZP8</accession>
<dbReference type="CDD" id="cd00854">
    <property type="entry name" value="NagA"/>
    <property type="match status" value="1"/>
</dbReference>
<dbReference type="NCBIfam" id="TIGR00221">
    <property type="entry name" value="nagA"/>
    <property type="match status" value="1"/>
</dbReference>
<organism evidence="10 11">
    <name type="scientific">Haliscomenobacter hydrossis (strain ATCC 27775 / DSM 1100 / LMG 10767 / O)</name>
    <dbReference type="NCBI Taxonomy" id="760192"/>
    <lineage>
        <taxon>Bacteria</taxon>
        <taxon>Pseudomonadati</taxon>
        <taxon>Bacteroidota</taxon>
        <taxon>Saprospiria</taxon>
        <taxon>Saprospirales</taxon>
        <taxon>Haliscomenobacteraceae</taxon>
        <taxon>Haliscomenobacter</taxon>
    </lineage>
</organism>
<feature type="active site" description="Proton donor/acceptor" evidence="6">
    <location>
        <position position="280"/>
    </location>
</feature>
<proteinExistence type="inferred from homology"/>
<feature type="binding site" evidence="8">
    <location>
        <position position="201"/>
    </location>
    <ligand>
        <name>Zn(2+)</name>
        <dbReference type="ChEBI" id="CHEBI:29105"/>
    </ligand>
</feature>
<dbReference type="HOGENOM" id="CLU_032482_2_1_10"/>
<sequence>MSIILRSGTIYQAHQIITAGDIWLEDGRIKAISAEPIRDAGENTLVIDVESSIISPGFIDLHIYGGGGASVLDADPEAVSTILHTHAQYGTTGMLVSTVTAEIPLLLNALKAVDLAAKKSPAETRGAKVLGVHLESCFLAPPRRGAHKLEWLKDPSIDVFQALQDASGGRIKLMTIAPELPGAAELIEYVWKQGVVASFGHSAADYDMATYWIRKGMHICTHLFNAMNGFAHRAPGGAGAFLTEDAAMVQIIPDGIHVHPVGLELAYRAKGADKICLVTDSLLVAGTDITEFYFFDRLATATDRACFLPDGTLSGSRLTMNRAVQLFHESTSATLQETLHMASLNPAKAIGLDQHKGSLEVGKDADVLVLDQNLNVLLAFVEGIRVAGGQ</sequence>
<keyword evidence="3 5" id="KW-0378">Hydrolase</keyword>
<evidence type="ECO:0000259" key="9">
    <source>
        <dbReference type="Pfam" id="PF01979"/>
    </source>
</evidence>
<dbReference type="SUPFAM" id="SSF51556">
    <property type="entry name" value="Metallo-dependent hydrolases"/>
    <property type="match status" value="1"/>
</dbReference>
<keyword evidence="4 5" id="KW-0119">Carbohydrate metabolism</keyword>
<name>F4KZP8_HALH1</name>
<gene>
    <name evidence="10" type="ordered locus">Halhy_2615</name>
</gene>
<dbReference type="Gene3D" id="2.30.40.10">
    <property type="entry name" value="Urease, subunit C, domain 1"/>
    <property type="match status" value="1"/>
</dbReference>
<feature type="binding site" evidence="8">
    <location>
        <position position="222"/>
    </location>
    <ligand>
        <name>Zn(2+)</name>
        <dbReference type="ChEBI" id="CHEBI:29105"/>
    </ligand>
</feature>
<dbReference type="AlphaFoldDB" id="F4KZP8"/>
<dbReference type="KEGG" id="hhy:Halhy_2615"/>
<protein>
    <submittedName>
        <fullName evidence="10">N-acetylglucosamine-6-phosphate deacetylase</fullName>
        <ecNumber evidence="10">3.5.1.25</ecNumber>
    </submittedName>
</protein>
<evidence type="ECO:0000256" key="6">
    <source>
        <dbReference type="PIRSR" id="PIRSR038994-1"/>
    </source>
</evidence>
<feature type="domain" description="Amidohydrolase-related" evidence="9">
    <location>
        <begin position="53"/>
        <end position="383"/>
    </location>
</feature>
<dbReference type="InterPro" id="IPR011059">
    <property type="entry name" value="Metal-dep_hydrolase_composite"/>
</dbReference>
<keyword evidence="11" id="KW-1185">Reference proteome</keyword>
<feature type="binding site" evidence="7">
    <location>
        <begin position="225"/>
        <end position="226"/>
    </location>
    <ligand>
        <name>substrate</name>
    </ligand>
</feature>
<keyword evidence="2 8" id="KW-0479">Metal-binding</keyword>
<dbReference type="Gene3D" id="3.20.20.140">
    <property type="entry name" value="Metal-dependent hydrolases"/>
    <property type="match status" value="1"/>
</dbReference>
<dbReference type="PANTHER" id="PTHR11113">
    <property type="entry name" value="N-ACETYLGLUCOSAMINE-6-PHOSPHATE DEACETYLASE"/>
    <property type="match status" value="1"/>
</dbReference>
<feature type="binding site" evidence="7">
    <location>
        <position position="233"/>
    </location>
    <ligand>
        <name>substrate</name>
    </ligand>
</feature>
<feature type="binding site" evidence="8">
    <location>
        <position position="135"/>
    </location>
    <ligand>
        <name>Zn(2+)</name>
        <dbReference type="ChEBI" id="CHEBI:29105"/>
    </ligand>
</feature>
<dbReference type="Proteomes" id="UP000008461">
    <property type="component" value="Chromosome"/>
</dbReference>
<dbReference type="eggNOG" id="COG1820">
    <property type="taxonomic scope" value="Bacteria"/>
</dbReference>
<feature type="binding site" evidence="7">
    <location>
        <position position="146"/>
    </location>
    <ligand>
        <name>substrate</name>
    </ligand>
</feature>
<dbReference type="PANTHER" id="PTHR11113:SF14">
    <property type="entry name" value="N-ACETYLGLUCOSAMINE-6-PHOSPHATE DEACETYLASE"/>
    <property type="match status" value="1"/>
</dbReference>
<dbReference type="GO" id="GO:0046872">
    <property type="term" value="F:metal ion binding"/>
    <property type="evidence" value="ECO:0007669"/>
    <property type="project" value="UniProtKB-KW"/>
</dbReference>
<reference key="2">
    <citation type="submission" date="2011-04" db="EMBL/GenBank/DDBJ databases">
        <title>Complete sequence of chromosome of Haliscomenobacter hydrossis DSM 1100.</title>
        <authorList>
            <consortium name="US DOE Joint Genome Institute (JGI-PGF)"/>
            <person name="Lucas S."/>
            <person name="Han J."/>
            <person name="Lapidus A."/>
            <person name="Bruce D."/>
            <person name="Goodwin L."/>
            <person name="Pitluck S."/>
            <person name="Peters L."/>
            <person name="Kyrpides N."/>
            <person name="Mavromatis K."/>
            <person name="Ivanova N."/>
            <person name="Ovchinnikova G."/>
            <person name="Pagani I."/>
            <person name="Daligault H."/>
            <person name="Detter J.C."/>
            <person name="Han C."/>
            <person name="Land M."/>
            <person name="Hauser L."/>
            <person name="Markowitz V."/>
            <person name="Cheng J.-F."/>
            <person name="Hugenholtz P."/>
            <person name="Woyke T."/>
            <person name="Wu D."/>
            <person name="Verbarg S."/>
            <person name="Frueling A."/>
            <person name="Brambilla E."/>
            <person name="Klenk H.-P."/>
            <person name="Eisen J.A."/>
        </authorList>
    </citation>
    <scope>NUCLEOTIDE SEQUENCE</scope>
    <source>
        <strain>DSM 1100</strain>
    </source>
</reference>
<dbReference type="InterPro" id="IPR006680">
    <property type="entry name" value="Amidohydro-rel"/>
</dbReference>
<dbReference type="Pfam" id="PF01979">
    <property type="entry name" value="Amidohydro_1"/>
    <property type="match status" value="1"/>
</dbReference>
<dbReference type="PIRSF" id="PIRSF038994">
    <property type="entry name" value="NagA"/>
    <property type="match status" value="1"/>
</dbReference>
<evidence type="ECO:0000256" key="7">
    <source>
        <dbReference type="PIRSR" id="PIRSR038994-2"/>
    </source>
</evidence>
<feature type="binding site" evidence="7">
    <location>
        <begin position="313"/>
        <end position="315"/>
    </location>
    <ligand>
        <name>substrate</name>
    </ligand>
</feature>